<gene>
    <name evidence="1" type="ORF">PCOR1329_LOCUS4126</name>
</gene>
<comment type="caution">
    <text evidence="1">The sequence shown here is derived from an EMBL/GenBank/DDBJ whole genome shotgun (WGS) entry which is preliminary data.</text>
</comment>
<accession>A0ABN9PP10</accession>
<evidence type="ECO:0000313" key="2">
    <source>
        <dbReference type="Proteomes" id="UP001189429"/>
    </source>
</evidence>
<evidence type="ECO:0000313" key="1">
    <source>
        <dbReference type="EMBL" id="CAK0794026.1"/>
    </source>
</evidence>
<name>A0ABN9PP10_9DINO</name>
<protein>
    <submittedName>
        <fullName evidence="1">Uncharacterized protein</fullName>
    </submittedName>
</protein>
<proteinExistence type="predicted"/>
<dbReference type="Proteomes" id="UP001189429">
    <property type="component" value="Unassembled WGS sequence"/>
</dbReference>
<organism evidence="1 2">
    <name type="scientific">Prorocentrum cordatum</name>
    <dbReference type="NCBI Taxonomy" id="2364126"/>
    <lineage>
        <taxon>Eukaryota</taxon>
        <taxon>Sar</taxon>
        <taxon>Alveolata</taxon>
        <taxon>Dinophyceae</taxon>
        <taxon>Prorocentrales</taxon>
        <taxon>Prorocentraceae</taxon>
        <taxon>Prorocentrum</taxon>
    </lineage>
</organism>
<dbReference type="EMBL" id="CAUYUJ010001069">
    <property type="protein sequence ID" value="CAK0794026.1"/>
    <property type="molecule type" value="Genomic_DNA"/>
</dbReference>
<keyword evidence="2" id="KW-1185">Reference proteome</keyword>
<reference evidence="1" key="1">
    <citation type="submission" date="2023-10" db="EMBL/GenBank/DDBJ databases">
        <authorList>
            <person name="Chen Y."/>
            <person name="Shah S."/>
            <person name="Dougan E. K."/>
            <person name="Thang M."/>
            <person name="Chan C."/>
        </authorList>
    </citation>
    <scope>NUCLEOTIDE SEQUENCE [LARGE SCALE GENOMIC DNA]</scope>
</reference>
<sequence>MFHPGVGYKGDLEYPFWHYWGSPLSVISGAGNYSTKTLLDKYAINFSQSMFQREPDMVVVDSSLWDLAVWQQEDGDDERAELPQERVQQWCQHDLPGLMATVSRTFPDSRVAFRTAPECLTCSINACCEVSWYIQGAQLYGFSTSKDKPYSQET</sequence>